<dbReference type="Proteomes" id="UP000320300">
    <property type="component" value="Unassembled WGS sequence"/>
</dbReference>
<dbReference type="OrthoDB" id="9794455at2"/>
<dbReference type="EMBL" id="FXTN01000008">
    <property type="protein sequence ID" value="SMO84636.1"/>
    <property type="molecule type" value="Genomic_DNA"/>
</dbReference>
<dbReference type="InterPro" id="IPR039559">
    <property type="entry name" value="AIM6_PI-PLC-like_dom"/>
</dbReference>
<keyword evidence="2" id="KW-0732">Signal</keyword>
<protein>
    <recommendedName>
        <fullName evidence="1">Altered inheritance of mitochondria protein 6</fullName>
    </recommendedName>
</protein>
<evidence type="ECO:0000313" key="4">
    <source>
        <dbReference type="Proteomes" id="UP000320300"/>
    </source>
</evidence>
<evidence type="ECO:0000256" key="2">
    <source>
        <dbReference type="SAM" id="SignalP"/>
    </source>
</evidence>
<gene>
    <name evidence="3" type="ORF">SAMN06265348_108261</name>
</gene>
<dbReference type="PROSITE" id="PS51257">
    <property type="entry name" value="PROKAR_LIPOPROTEIN"/>
    <property type="match status" value="1"/>
</dbReference>
<dbReference type="GO" id="GO:0006629">
    <property type="term" value="P:lipid metabolic process"/>
    <property type="evidence" value="ECO:0007669"/>
    <property type="project" value="InterPro"/>
</dbReference>
<dbReference type="InterPro" id="IPR051236">
    <property type="entry name" value="HAT_RTT109-like"/>
</dbReference>
<dbReference type="CDD" id="cd08577">
    <property type="entry name" value="PI-PLCc_GDPD_SF_unchar3"/>
    <property type="match status" value="1"/>
</dbReference>
<evidence type="ECO:0000256" key="1">
    <source>
        <dbReference type="ARBA" id="ARBA00014286"/>
    </source>
</evidence>
<dbReference type="Gene3D" id="3.20.20.190">
    <property type="entry name" value="Phosphatidylinositol (PI) phosphodiesterase"/>
    <property type="match status" value="1"/>
</dbReference>
<proteinExistence type="predicted"/>
<name>A0A521EL48_9SPHI</name>
<dbReference type="PANTHER" id="PTHR31571:SF1">
    <property type="entry name" value="ALTERED INHERITANCE OF MITOCHONDRIA PROTEIN 6"/>
    <property type="match status" value="1"/>
</dbReference>
<dbReference type="InterPro" id="IPR017946">
    <property type="entry name" value="PLC-like_Pdiesterase_TIM-brl"/>
</dbReference>
<feature type="chain" id="PRO_5022219108" description="Altered inheritance of mitochondria protein 6" evidence="2">
    <location>
        <begin position="27"/>
        <end position="280"/>
    </location>
</feature>
<feature type="signal peptide" evidence="2">
    <location>
        <begin position="1"/>
        <end position="26"/>
    </location>
</feature>
<evidence type="ECO:0000313" key="3">
    <source>
        <dbReference type="EMBL" id="SMO84636.1"/>
    </source>
</evidence>
<dbReference type="GO" id="GO:0008081">
    <property type="term" value="F:phosphoric diester hydrolase activity"/>
    <property type="evidence" value="ECO:0007669"/>
    <property type="project" value="InterPro"/>
</dbReference>
<keyword evidence="4" id="KW-1185">Reference proteome</keyword>
<dbReference type="Pfam" id="PF13653">
    <property type="entry name" value="GDPD_2"/>
    <property type="match status" value="1"/>
</dbReference>
<dbReference type="PANTHER" id="PTHR31571">
    <property type="entry name" value="ALTERED INHERITANCE OF MITOCHONDRIA PROTEIN 6"/>
    <property type="match status" value="1"/>
</dbReference>
<accession>A0A521EL48</accession>
<organism evidence="3 4">
    <name type="scientific">Pedobacter westerhofensis</name>
    <dbReference type="NCBI Taxonomy" id="425512"/>
    <lineage>
        <taxon>Bacteria</taxon>
        <taxon>Pseudomonadati</taxon>
        <taxon>Bacteroidota</taxon>
        <taxon>Sphingobacteriia</taxon>
        <taxon>Sphingobacteriales</taxon>
        <taxon>Sphingobacteriaceae</taxon>
        <taxon>Pedobacter</taxon>
    </lineage>
</organism>
<dbReference type="RefSeq" id="WP_142529396.1">
    <property type="nucleotide sequence ID" value="NZ_CBCSJO010000008.1"/>
</dbReference>
<dbReference type="AlphaFoldDB" id="A0A521EL48"/>
<reference evidence="3 4" key="1">
    <citation type="submission" date="2017-05" db="EMBL/GenBank/DDBJ databases">
        <authorList>
            <person name="Varghese N."/>
            <person name="Submissions S."/>
        </authorList>
    </citation>
    <scope>NUCLEOTIDE SEQUENCE [LARGE SCALE GENOMIC DNA]</scope>
    <source>
        <strain evidence="3 4">DSM 19036</strain>
    </source>
</reference>
<dbReference type="SUPFAM" id="SSF51695">
    <property type="entry name" value="PLC-like phosphodiesterases"/>
    <property type="match status" value="1"/>
</dbReference>
<sequence length="280" mass="31981">MHPVIRTYCFKMLSVFLLVLTGYACEAQSSLLAHGFAHNDYWHRRPLYDALDKGYVNIEADVYLRKGQLIVAHLLPVLKRKKTLEELYLKPLMEGVLGTNKKIHGVLAPLTLMIDIKSDANKTYAELELLLQKYKSILSSYEEGKLVPRQVTIVITGHKPYGIIKEQSYRLAFIDEDLMMVDKDIASQGIYQTASCKYSRLLTWAGTGEFPQHEKERLTSYVAAAHQYGKKVRLWGSPENELVWAELLACGVDLINTDKLEELQNFLLAQQRVFAENESK</sequence>